<evidence type="ECO:0000259" key="8">
    <source>
        <dbReference type="PROSITE" id="PS51192"/>
    </source>
</evidence>
<keyword evidence="4 7" id="KW-0067">ATP-binding</keyword>
<dbReference type="Pfam" id="PF00271">
    <property type="entry name" value="Helicase_C"/>
    <property type="match status" value="1"/>
</dbReference>
<dbReference type="GO" id="GO:0005829">
    <property type="term" value="C:cytosol"/>
    <property type="evidence" value="ECO:0007669"/>
    <property type="project" value="TreeGrafter"/>
</dbReference>
<dbReference type="Gene3D" id="3.40.50.300">
    <property type="entry name" value="P-loop containing nucleotide triphosphate hydrolases"/>
    <property type="match status" value="2"/>
</dbReference>
<feature type="short sequence motif" description="Q motif" evidence="6">
    <location>
        <begin position="11"/>
        <end position="39"/>
    </location>
</feature>
<dbReference type="SUPFAM" id="SSF52540">
    <property type="entry name" value="P-loop containing nucleoside triphosphate hydrolases"/>
    <property type="match status" value="1"/>
</dbReference>
<evidence type="ECO:0000256" key="2">
    <source>
        <dbReference type="ARBA" id="ARBA00022801"/>
    </source>
</evidence>
<dbReference type="GO" id="GO:0003724">
    <property type="term" value="F:RNA helicase activity"/>
    <property type="evidence" value="ECO:0007669"/>
    <property type="project" value="InterPro"/>
</dbReference>
<feature type="domain" description="Helicase C-terminal" evidence="9">
    <location>
        <begin position="223"/>
        <end position="383"/>
    </location>
</feature>
<dbReference type="CDD" id="cd18787">
    <property type="entry name" value="SF2_C_DEAD"/>
    <property type="match status" value="1"/>
</dbReference>
<proteinExistence type="inferred from homology"/>
<dbReference type="EMBL" id="CP003364">
    <property type="protein sequence ID" value="AGA29656.1"/>
    <property type="molecule type" value="Genomic_DNA"/>
</dbReference>
<dbReference type="STRING" id="886293.Sinac_5515"/>
<keyword evidence="2 7" id="KW-0378">Hydrolase</keyword>
<dbReference type="RefSeq" id="WP_015248756.1">
    <property type="nucleotide sequence ID" value="NC_019892.1"/>
</dbReference>
<dbReference type="SMART" id="SM00490">
    <property type="entry name" value="HELICc"/>
    <property type="match status" value="1"/>
</dbReference>
<evidence type="ECO:0000256" key="1">
    <source>
        <dbReference type="ARBA" id="ARBA00022741"/>
    </source>
</evidence>
<dbReference type="PROSITE" id="PS51194">
    <property type="entry name" value="HELICASE_CTER"/>
    <property type="match status" value="1"/>
</dbReference>
<comment type="similarity">
    <text evidence="5 7">Belongs to the DEAD box helicase family.</text>
</comment>
<dbReference type="PROSITE" id="PS51192">
    <property type="entry name" value="HELICASE_ATP_BIND_1"/>
    <property type="match status" value="1"/>
</dbReference>
<dbReference type="AlphaFoldDB" id="L0DLV5"/>
<evidence type="ECO:0000256" key="6">
    <source>
        <dbReference type="PROSITE-ProRule" id="PRU00552"/>
    </source>
</evidence>
<dbReference type="GO" id="GO:0016787">
    <property type="term" value="F:hydrolase activity"/>
    <property type="evidence" value="ECO:0007669"/>
    <property type="project" value="UniProtKB-KW"/>
</dbReference>
<evidence type="ECO:0000256" key="5">
    <source>
        <dbReference type="ARBA" id="ARBA00038437"/>
    </source>
</evidence>
<accession>L0DLV5</accession>
<evidence type="ECO:0000259" key="10">
    <source>
        <dbReference type="PROSITE" id="PS51195"/>
    </source>
</evidence>
<evidence type="ECO:0000313" key="12">
    <source>
        <dbReference type="Proteomes" id="UP000010798"/>
    </source>
</evidence>
<dbReference type="InterPro" id="IPR011545">
    <property type="entry name" value="DEAD/DEAH_box_helicase_dom"/>
</dbReference>
<evidence type="ECO:0000313" key="11">
    <source>
        <dbReference type="EMBL" id="AGA29656.1"/>
    </source>
</evidence>
<dbReference type="Pfam" id="PF00270">
    <property type="entry name" value="DEAD"/>
    <property type="match status" value="1"/>
</dbReference>
<dbReference type="InterPro" id="IPR000629">
    <property type="entry name" value="RNA-helicase_DEAD-box_CS"/>
</dbReference>
<dbReference type="PROSITE" id="PS51195">
    <property type="entry name" value="Q_MOTIF"/>
    <property type="match status" value="1"/>
</dbReference>
<dbReference type="InterPro" id="IPR014001">
    <property type="entry name" value="Helicase_ATP-bd"/>
</dbReference>
<dbReference type="GO" id="GO:0003676">
    <property type="term" value="F:nucleic acid binding"/>
    <property type="evidence" value="ECO:0007669"/>
    <property type="project" value="InterPro"/>
</dbReference>
<evidence type="ECO:0000259" key="9">
    <source>
        <dbReference type="PROSITE" id="PS51194"/>
    </source>
</evidence>
<feature type="domain" description="DEAD-box RNA helicase Q" evidence="10">
    <location>
        <begin position="11"/>
        <end position="39"/>
    </location>
</feature>
<dbReference type="InterPro" id="IPR001650">
    <property type="entry name" value="Helicase_C-like"/>
</dbReference>
<dbReference type="InterPro" id="IPR027417">
    <property type="entry name" value="P-loop_NTPase"/>
</dbReference>
<dbReference type="SMART" id="SM00487">
    <property type="entry name" value="DEXDc"/>
    <property type="match status" value="1"/>
</dbReference>
<keyword evidence="12" id="KW-1185">Reference proteome</keyword>
<evidence type="ECO:0000256" key="3">
    <source>
        <dbReference type="ARBA" id="ARBA00022806"/>
    </source>
</evidence>
<evidence type="ECO:0000256" key="7">
    <source>
        <dbReference type="RuleBase" id="RU000492"/>
    </source>
</evidence>
<name>L0DLV5_SINAD</name>
<dbReference type="InterPro" id="IPR014014">
    <property type="entry name" value="RNA_helicase_DEAD_Q_motif"/>
</dbReference>
<dbReference type="KEGG" id="saci:Sinac_5515"/>
<sequence length="415" mass="46328">MIQRAVEESLPGFQSMGLSAPLLRALKKVRYHTPSPIQAELIPEALEGRDVIGQAKTGTGKTAAFGIPLIEMLEARGKGPQGIILAPTRELVQQIVAELQTLADGQDVVICGIYGGEPIDKQLRALQRGVDLIVGTPGRVLDHIERRTLYLGDIYHVVLDEADRMLDIGFRPDIERILRKVPNPHQTLLLSATISPDIRKLAQRYMFEPVELNLSRDEPSVDSIKQYYVTVEHERKFDLLVHLLQRDRPRQCIVFTRTKRGAERLADRLRGRIPGVATIHGDLAQTVRNRVMLGFRNGTIPVLVATDVVGRGIDVNDISHVINFDVPDDAENYVHRIGRTGRMGKDGLAYMFVCPDQGEPLTAIENLINKTIPTLPLDGFEAYRRQPKRETAFKEIYSTAATRSPYGAVSSRENV</sequence>
<dbReference type="InterPro" id="IPR050079">
    <property type="entry name" value="DEAD_box_RNA_helicase"/>
</dbReference>
<dbReference type="PANTHER" id="PTHR47959:SF1">
    <property type="entry name" value="ATP-DEPENDENT RNA HELICASE DBPA"/>
    <property type="match status" value="1"/>
</dbReference>
<dbReference type="GO" id="GO:0005524">
    <property type="term" value="F:ATP binding"/>
    <property type="evidence" value="ECO:0007669"/>
    <property type="project" value="UniProtKB-KW"/>
</dbReference>
<reference evidence="11 12" key="1">
    <citation type="submission" date="2012-02" db="EMBL/GenBank/DDBJ databases">
        <title>Complete sequence of chromosome of Singulisphaera acidiphila DSM 18658.</title>
        <authorList>
            <consortium name="US DOE Joint Genome Institute (JGI-PGF)"/>
            <person name="Lucas S."/>
            <person name="Copeland A."/>
            <person name="Lapidus A."/>
            <person name="Glavina del Rio T."/>
            <person name="Dalin E."/>
            <person name="Tice H."/>
            <person name="Bruce D."/>
            <person name="Goodwin L."/>
            <person name="Pitluck S."/>
            <person name="Peters L."/>
            <person name="Ovchinnikova G."/>
            <person name="Chertkov O."/>
            <person name="Kyrpides N."/>
            <person name="Mavromatis K."/>
            <person name="Ivanova N."/>
            <person name="Brettin T."/>
            <person name="Detter J.C."/>
            <person name="Han C."/>
            <person name="Larimer F."/>
            <person name="Land M."/>
            <person name="Hauser L."/>
            <person name="Markowitz V."/>
            <person name="Cheng J.-F."/>
            <person name="Hugenholtz P."/>
            <person name="Woyke T."/>
            <person name="Wu D."/>
            <person name="Tindall B."/>
            <person name="Pomrenke H."/>
            <person name="Brambilla E."/>
            <person name="Klenk H.-P."/>
            <person name="Eisen J.A."/>
        </authorList>
    </citation>
    <scope>NUCLEOTIDE SEQUENCE [LARGE SCALE GENOMIC DNA]</scope>
    <source>
        <strain evidence="12">ATCC BAA-1392 / DSM 18658 / VKM B-2454 / MOB10</strain>
    </source>
</reference>
<dbReference type="eggNOG" id="COG0513">
    <property type="taxonomic scope" value="Bacteria"/>
</dbReference>
<evidence type="ECO:0000256" key="4">
    <source>
        <dbReference type="ARBA" id="ARBA00022840"/>
    </source>
</evidence>
<keyword evidence="1 7" id="KW-0547">Nucleotide-binding</keyword>
<dbReference type="PROSITE" id="PS00039">
    <property type="entry name" value="DEAD_ATP_HELICASE"/>
    <property type="match status" value="1"/>
</dbReference>
<organism evidence="11 12">
    <name type="scientific">Singulisphaera acidiphila (strain ATCC BAA-1392 / DSM 18658 / VKM B-2454 / MOB10)</name>
    <dbReference type="NCBI Taxonomy" id="886293"/>
    <lineage>
        <taxon>Bacteria</taxon>
        <taxon>Pseudomonadati</taxon>
        <taxon>Planctomycetota</taxon>
        <taxon>Planctomycetia</taxon>
        <taxon>Isosphaerales</taxon>
        <taxon>Isosphaeraceae</taxon>
        <taxon>Singulisphaera</taxon>
    </lineage>
</organism>
<protein>
    <submittedName>
        <fullName evidence="11">DNA/RNA helicase, superfamily II</fullName>
    </submittedName>
</protein>
<keyword evidence="3 7" id="KW-0347">Helicase</keyword>
<dbReference type="PANTHER" id="PTHR47959">
    <property type="entry name" value="ATP-DEPENDENT RNA HELICASE RHLE-RELATED"/>
    <property type="match status" value="1"/>
</dbReference>
<feature type="domain" description="Helicase ATP-binding" evidence="8">
    <location>
        <begin position="42"/>
        <end position="212"/>
    </location>
</feature>
<dbReference type="Proteomes" id="UP000010798">
    <property type="component" value="Chromosome"/>
</dbReference>
<dbReference type="InterPro" id="IPR044742">
    <property type="entry name" value="DEAD/DEAH_RhlB"/>
</dbReference>
<dbReference type="HOGENOM" id="CLU_003041_28_3_0"/>
<dbReference type="CDD" id="cd00268">
    <property type="entry name" value="DEADc"/>
    <property type="match status" value="1"/>
</dbReference>
<gene>
    <name evidence="11" type="ordered locus">Sinac_5515</name>
</gene>